<evidence type="ECO:0000313" key="4">
    <source>
        <dbReference type="EMBL" id="CAK9118264.1"/>
    </source>
</evidence>
<keyword evidence="3" id="KW-1133">Transmembrane helix</keyword>
<keyword evidence="1" id="KW-0970">Cilium biogenesis/degradation</keyword>
<dbReference type="EMBL" id="CAXAMN010028950">
    <property type="protein sequence ID" value="CAK9118264.1"/>
    <property type="molecule type" value="Genomic_DNA"/>
</dbReference>
<proteinExistence type="predicted"/>
<keyword evidence="3" id="KW-0472">Membrane</keyword>
<accession>A0ABP0T1N2</accession>
<feature type="transmembrane region" description="Helical" evidence="3">
    <location>
        <begin position="383"/>
        <end position="404"/>
    </location>
</feature>
<evidence type="ECO:0000256" key="1">
    <source>
        <dbReference type="ARBA" id="ARBA00022794"/>
    </source>
</evidence>
<keyword evidence="5" id="KW-1185">Reference proteome</keyword>
<dbReference type="InterPro" id="IPR029028">
    <property type="entry name" value="Alpha/beta_knot_MTases"/>
</dbReference>
<evidence type="ECO:0000313" key="5">
    <source>
        <dbReference type="Proteomes" id="UP001642484"/>
    </source>
</evidence>
<organism evidence="4 5">
    <name type="scientific">Durusdinium trenchii</name>
    <dbReference type="NCBI Taxonomy" id="1381693"/>
    <lineage>
        <taxon>Eukaryota</taxon>
        <taxon>Sar</taxon>
        <taxon>Alveolata</taxon>
        <taxon>Dinophyceae</taxon>
        <taxon>Suessiales</taxon>
        <taxon>Symbiodiniaceae</taxon>
        <taxon>Durusdinium</taxon>
    </lineage>
</organism>
<dbReference type="Pfam" id="PF15305">
    <property type="entry name" value="IFT43"/>
    <property type="match status" value="1"/>
</dbReference>
<feature type="region of interest" description="Disordered" evidence="2">
    <location>
        <begin position="1"/>
        <end position="22"/>
    </location>
</feature>
<dbReference type="InterPro" id="IPR029302">
    <property type="entry name" value="IFT43"/>
</dbReference>
<reference evidence="4 5" key="1">
    <citation type="submission" date="2024-02" db="EMBL/GenBank/DDBJ databases">
        <authorList>
            <person name="Chen Y."/>
            <person name="Shah S."/>
            <person name="Dougan E. K."/>
            <person name="Thang M."/>
            <person name="Chan C."/>
        </authorList>
    </citation>
    <scope>NUCLEOTIDE SEQUENCE [LARGE SCALE GENOMIC DNA]</scope>
</reference>
<dbReference type="Gene3D" id="3.40.1280.10">
    <property type="match status" value="1"/>
</dbReference>
<dbReference type="PANTHER" id="PTHR33724">
    <property type="entry name" value="INTRAFLAGELLAR TRANSPORT PROTEIN 43 HOMOLOG"/>
    <property type="match status" value="1"/>
</dbReference>
<evidence type="ECO:0000256" key="3">
    <source>
        <dbReference type="SAM" id="Phobius"/>
    </source>
</evidence>
<keyword evidence="3" id="KW-0812">Transmembrane</keyword>
<dbReference type="InterPro" id="IPR029026">
    <property type="entry name" value="tRNA_m1G_MTases_N"/>
</dbReference>
<name>A0ABP0T1N2_9DINO</name>
<protein>
    <submittedName>
        <fullName evidence="4">Uncharacterized protein</fullName>
    </submittedName>
</protein>
<dbReference type="Proteomes" id="UP001642484">
    <property type="component" value="Unassembled WGS sequence"/>
</dbReference>
<evidence type="ECO:0000256" key="2">
    <source>
        <dbReference type="SAM" id="MobiDB-lite"/>
    </source>
</evidence>
<dbReference type="SUPFAM" id="SSF75217">
    <property type="entry name" value="alpha/beta knot"/>
    <property type="match status" value="1"/>
</dbReference>
<dbReference type="PANTHER" id="PTHR33724:SF1">
    <property type="entry name" value="INTRAFLAGELLAR TRANSPORT PROTEIN 43 HOMOLOG"/>
    <property type="match status" value="1"/>
</dbReference>
<sequence>MSAEPPSPPARKGHFEEDDDAVPTIPELRLKGDGLWWTMLDVDLEEEAEEDITRQVAAPPVAAPSLAPPVRTVRELEGALNSRGTLPASPEEGVDLAPLMQCLCSDRQVFEQDSTWDHELIFQEVASAINQDMLGDGEGIESEEMDNMQRLPRKAALTRVPRNATMSGQSDDHEHVDRSYERETLSWSEFKSGRVALSTASDVVIVDRAKYAGNIGSILRHMPILGGAQVLFLANSSYRLPSPYPVYTRGFLKEVMRVSMARNYEDFGSKLCVLEGDGKEELIDLLQRLKALGFKLLLLENREVFQDPRLVGCTAESIFQHPLMEDLGAPLAFIFGGEVGQLLPEVLLYCDAGAFIPSSVGEGEEPLLRLPERSFFWGMSHAIYIYMYIAHICSICCVFVPLAYNRFSLSFLLSEAAHRTHEHGHEPTADAVDVHPLPRLRTHSCNVSVAACVVLSERFRWRYRNDSA</sequence>
<feature type="non-terminal residue" evidence="4">
    <location>
        <position position="468"/>
    </location>
</feature>
<gene>
    <name evidence="4" type="ORF">CCMP2556_LOCUS55392</name>
</gene>
<comment type="caution">
    <text evidence="4">The sequence shown here is derived from an EMBL/GenBank/DDBJ whole genome shotgun (WGS) entry which is preliminary data.</text>
</comment>